<keyword evidence="2" id="KW-0963">Cytoplasm</keyword>
<dbReference type="Gene3D" id="3.40.50.150">
    <property type="entry name" value="Vaccinia Virus protein VP39"/>
    <property type="match status" value="1"/>
</dbReference>
<keyword evidence="10" id="KW-1185">Reference proteome</keyword>
<evidence type="ECO:0000256" key="4">
    <source>
        <dbReference type="ARBA" id="ARBA00022679"/>
    </source>
</evidence>
<evidence type="ECO:0000256" key="6">
    <source>
        <dbReference type="ARBA" id="ARBA00038091"/>
    </source>
</evidence>
<evidence type="ECO:0000256" key="7">
    <source>
        <dbReference type="SAM" id="MobiDB-lite"/>
    </source>
</evidence>
<dbReference type="OrthoDB" id="333664at2759"/>
<proteinExistence type="inferred from homology"/>
<comment type="subcellular location">
    <subcellularLocation>
        <location evidence="1">Cytoplasm</location>
    </subcellularLocation>
</comment>
<dbReference type="EMBL" id="CAJNNV010000544">
    <property type="protein sequence ID" value="CAE8582951.1"/>
    <property type="molecule type" value="Genomic_DNA"/>
</dbReference>
<dbReference type="InterPro" id="IPR036974">
    <property type="entry name" value="PUA_sf"/>
</dbReference>
<gene>
    <name evidence="9" type="ORF">PGLA1383_LOCUS1940</name>
</gene>
<evidence type="ECO:0000259" key="8">
    <source>
        <dbReference type="Pfam" id="PF17785"/>
    </source>
</evidence>
<evidence type="ECO:0000313" key="10">
    <source>
        <dbReference type="Proteomes" id="UP000654075"/>
    </source>
</evidence>
<comment type="similarity">
    <text evidence="6">Belongs to the methyltransferase superfamily. RlmI family.</text>
</comment>
<dbReference type="OMA" id="IAWISAW"/>
<dbReference type="Pfam" id="PF17785">
    <property type="entry name" value="PUA_3"/>
    <property type="match status" value="1"/>
</dbReference>
<organism evidence="9 10">
    <name type="scientific">Polarella glacialis</name>
    <name type="common">Dinoflagellate</name>
    <dbReference type="NCBI Taxonomy" id="89957"/>
    <lineage>
        <taxon>Eukaryota</taxon>
        <taxon>Sar</taxon>
        <taxon>Alveolata</taxon>
        <taxon>Dinophyceae</taxon>
        <taxon>Suessiales</taxon>
        <taxon>Suessiaceae</taxon>
        <taxon>Polarella</taxon>
    </lineage>
</organism>
<accession>A0A813D3T7</accession>
<dbReference type="InterPro" id="IPR015947">
    <property type="entry name" value="PUA-like_sf"/>
</dbReference>
<reference evidence="9" key="1">
    <citation type="submission" date="2021-02" db="EMBL/GenBank/DDBJ databases">
        <authorList>
            <person name="Dougan E. K."/>
            <person name="Rhodes N."/>
            <person name="Thang M."/>
            <person name="Chan C."/>
        </authorList>
    </citation>
    <scope>NUCLEOTIDE SEQUENCE</scope>
</reference>
<feature type="domain" description="RlmI-like PUA" evidence="8">
    <location>
        <begin position="103"/>
        <end position="155"/>
    </location>
</feature>
<dbReference type="AlphaFoldDB" id="A0A813D3T7"/>
<dbReference type="InterPro" id="IPR041532">
    <property type="entry name" value="RlmI-like_PUA"/>
</dbReference>
<dbReference type="PANTHER" id="PTHR42873">
    <property type="entry name" value="RIBOSOMAL RNA LARGE SUBUNIT METHYLTRANSFERASE"/>
    <property type="match status" value="1"/>
</dbReference>
<dbReference type="Gene3D" id="2.30.130.10">
    <property type="entry name" value="PUA domain"/>
    <property type="match status" value="1"/>
</dbReference>
<dbReference type="SUPFAM" id="SSF53335">
    <property type="entry name" value="S-adenosyl-L-methionine-dependent methyltransferases"/>
    <property type="match status" value="1"/>
</dbReference>
<dbReference type="PANTHER" id="PTHR42873:SF1">
    <property type="entry name" value="S-ADENOSYLMETHIONINE-DEPENDENT METHYLTRANSFERASE DOMAIN-CONTAINING PROTEIN"/>
    <property type="match status" value="1"/>
</dbReference>
<sequence length="502" mass="54909">MALSRLGRCGLSLRHLGAAGFRRPLCARHGGSLSSFPGLDFEPSATVTPPLPRKHGAASAAAASKQTGSSEHGGEATTAAAPNSDGPPEARLKQDLDRQLQLSMGHPWVYDDEVENISELSGFAAGTVVSLVSSSGSPMGVGVLNRQASIVIRRLEGLDKASEVTQELLRARLRRAFAAREARCEGAEKAFYGRAVNGEQDGLPGIFVDRFGKSAVAIFESLGSVKLEFLVQEELTRWIGKLQQLTIHRMTSKKEKWAQDGSEFTTSIVRGENSRVRVEERNSCSFDIDVHQGLMGHWNYGLEEVRQELAELLAQNGTVLDAWSHVGQWGIRCAKAGAAEVVLLEDSLALAQLCRDNASLNRVSEQCTVLHRGDVLEELRSMATGGIRFNCVSLNIRVRFERYFKQRRGQFGRWFKPSLKGYETTVYMGAMITGRGGYLVVSFLLPITSEYWALNLVQGGLERASRAGSLVHYSTSVQESSALASSTMEDVWSHVVVCVRLH</sequence>
<dbReference type="Gene3D" id="3.30.750.80">
    <property type="entry name" value="RNA methyltransferase domain (HRMD) like"/>
    <property type="match status" value="1"/>
</dbReference>
<evidence type="ECO:0000256" key="3">
    <source>
        <dbReference type="ARBA" id="ARBA00022603"/>
    </source>
</evidence>
<comment type="caution">
    <text evidence="9">The sequence shown here is derived from an EMBL/GenBank/DDBJ whole genome shotgun (WGS) entry which is preliminary data.</text>
</comment>
<evidence type="ECO:0000313" key="9">
    <source>
        <dbReference type="EMBL" id="CAE8582951.1"/>
    </source>
</evidence>
<keyword evidence="5" id="KW-0949">S-adenosyl-L-methionine</keyword>
<dbReference type="SUPFAM" id="SSF88697">
    <property type="entry name" value="PUA domain-like"/>
    <property type="match status" value="1"/>
</dbReference>
<keyword evidence="4" id="KW-0808">Transferase</keyword>
<protein>
    <recommendedName>
        <fullName evidence="8">RlmI-like PUA domain-containing protein</fullName>
    </recommendedName>
</protein>
<evidence type="ECO:0000256" key="5">
    <source>
        <dbReference type="ARBA" id="ARBA00022691"/>
    </source>
</evidence>
<name>A0A813D3T7_POLGL</name>
<dbReference type="Proteomes" id="UP000654075">
    <property type="component" value="Unassembled WGS sequence"/>
</dbReference>
<evidence type="ECO:0000256" key="2">
    <source>
        <dbReference type="ARBA" id="ARBA00022490"/>
    </source>
</evidence>
<evidence type="ECO:0000256" key="1">
    <source>
        <dbReference type="ARBA" id="ARBA00004496"/>
    </source>
</evidence>
<feature type="region of interest" description="Disordered" evidence="7">
    <location>
        <begin position="37"/>
        <end position="91"/>
    </location>
</feature>
<dbReference type="InterPro" id="IPR029063">
    <property type="entry name" value="SAM-dependent_MTases_sf"/>
</dbReference>
<keyword evidence="3" id="KW-0489">Methyltransferase</keyword>
<dbReference type="GO" id="GO:0003723">
    <property type="term" value="F:RNA binding"/>
    <property type="evidence" value="ECO:0007669"/>
    <property type="project" value="InterPro"/>
</dbReference>